<comment type="caution">
    <text evidence="1">The sequence shown here is derived from an EMBL/GenBank/DDBJ whole genome shotgun (WGS) entry which is preliminary data.</text>
</comment>
<name>A0A7J9CR69_GOSGO</name>
<keyword evidence="2" id="KW-1185">Reference proteome</keyword>
<evidence type="ECO:0000313" key="2">
    <source>
        <dbReference type="Proteomes" id="UP000593579"/>
    </source>
</evidence>
<protein>
    <submittedName>
        <fullName evidence="1">Uncharacterized protein</fullName>
    </submittedName>
</protein>
<evidence type="ECO:0000313" key="1">
    <source>
        <dbReference type="EMBL" id="MBA0750715.1"/>
    </source>
</evidence>
<dbReference type="AlphaFoldDB" id="A0A7J9CR69"/>
<sequence>MRMLDRKAATDFFTTVWNSWNNRNNHIFRDKEDEARAIWERAKTFSNEFRIHKLVNDPLVLATLIYRKWEKPPYRFVKVNFNVTITPNRTGYGMIFKDKDSFVIGGGGGFKEEALTVDWAQPMHLRIA</sequence>
<reference evidence="1 2" key="1">
    <citation type="journal article" date="2019" name="Genome Biol. Evol.">
        <title>Insights into the evolution of the New World diploid cottons (Gossypium, subgenus Houzingenia) based on genome sequencing.</title>
        <authorList>
            <person name="Grover C.E."/>
            <person name="Arick M.A. 2nd"/>
            <person name="Thrash A."/>
            <person name="Conover J.L."/>
            <person name="Sanders W.S."/>
            <person name="Peterson D.G."/>
            <person name="Frelichowski J.E."/>
            <person name="Scheffler J.A."/>
            <person name="Scheffler B.E."/>
            <person name="Wendel J.F."/>
        </authorList>
    </citation>
    <scope>NUCLEOTIDE SEQUENCE [LARGE SCALE GENOMIC DNA]</scope>
    <source>
        <strain evidence="1">5</strain>
        <tissue evidence="1">Leaf</tissue>
    </source>
</reference>
<accession>A0A7J9CR69</accession>
<proteinExistence type="predicted"/>
<dbReference type="OrthoDB" id="977403at2759"/>
<organism evidence="1 2">
    <name type="scientific">Gossypium gossypioides</name>
    <name type="common">Mexican cotton</name>
    <name type="synonym">Selera gossypioides</name>
    <dbReference type="NCBI Taxonomy" id="34282"/>
    <lineage>
        <taxon>Eukaryota</taxon>
        <taxon>Viridiplantae</taxon>
        <taxon>Streptophyta</taxon>
        <taxon>Embryophyta</taxon>
        <taxon>Tracheophyta</taxon>
        <taxon>Spermatophyta</taxon>
        <taxon>Magnoliopsida</taxon>
        <taxon>eudicotyledons</taxon>
        <taxon>Gunneridae</taxon>
        <taxon>Pentapetalae</taxon>
        <taxon>rosids</taxon>
        <taxon>malvids</taxon>
        <taxon>Malvales</taxon>
        <taxon>Malvaceae</taxon>
        <taxon>Malvoideae</taxon>
        <taxon>Gossypium</taxon>
    </lineage>
</organism>
<dbReference type="EMBL" id="JABEZY010000012">
    <property type="protein sequence ID" value="MBA0750715.1"/>
    <property type="molecule type" value="Genomic_DNA"/>
</dbReference>
<gene>
    <name evidence="1" type="ORF">Gogos_002106</name>
</gene>
<dbReference type="Proteomes" id="UP000593579">
    <property type="component" value="Unassembled WGS sequence"/>
</dbReference>